<dbReference type="PANTHER" id="PTHR43706">
    <property type="entry name" value="NADH DEHYDROGENASE"/>
    <property type="match status" value="1"/>
</dbReference>
<dbReference type="GO" id="GO:0050136">
    <property type="term" value="F:NADH dehydrogenase (quinone) (non-electrogenic) activity"/>
    <property type="evidence" value="ECO:0007669"/>
    <property type="project" value="UniProtKB-EC"/>
</dbReference>
<keyword evidence="8" id="KW-0812">Transmembrane</keyword>
<name>A0A1G6MHP8_9BACI</name>
<gene>
    <name evidence="10" type="ORF">SAMN05421734_11122</name>
</gene>
<dbReference type="RefSeq" id="WP_090796937.1">
    <property type="nucleotide sequence ID" value="NZ_FMYI01000011.1"/>
</dbReference>
<keyword evidence="6" id="KW-0520">NAD</keyword>
<evidence type="ECO:0000256" key="6">
    <source>
        <dbReference type="ARBA" id="ARBA00023027"/>
    </source>
</evidence>
<organism evidence="10 11">
    <name type="scientific">Pelagirhabdus alkalitolerans</name>
    <dbReference type="NCBI Taxonomy" id="1612202"/>
    <lineage>
        <taxon>Bacteria</taxon>
        <taxon>Bacillati</taxon>
        <taxon>Bacillota</taxon>
        <taxon>Bacilli</taxon>
        <taxon>Bacillales</taxon>
        <taxon>Bacillaceae</taxon>
        <taxon>Pelagirhabdus</taxon>
    </lineage>
</organism>
<protein>
    <recommendedName>
        <fullName evidence="2">NADH:ubiquinone reductase (non-electrogenic)</fullName>
        <ecNumber evidence="2">1.6.5.9</ecNumber>
    </recommendedName>
</protein>
<dbReference type="PANTHER" id="PTHR43706:SF47">
    <property type="entry name" value="EXTERNAL NADH-UBIQUINONE OXIDOREDUCTASE 1, MITOCHONDRIAL-RELATED"/>
    <property type="match status" value="1"/>
</dbReference>
<evidence type="ECO:0000256" key="3">
    <source>
        <dbReference type="ARBA" id="ARBA00022630"/>
    </source>
</evidence>
<dbReference type="STRING" id="1612202.SAMN05421734_11122"/>
<dbReference type="InterPro" id="IPR023753">
    <property type="entry name" value="FAD/NAD-binding_dom"/>
</dbReference>
<evidence type="ECO:0000256" key="4">
    <source>
        <dbReference type="ARBA" id="ARBA00022827"/>
    </source>
</evidence>
<feature type="transmembrane region" description="Helical" evidence="8">
    <location>
        <begin position="382"/>
        <end position="398"/>
    </location>
</feature>
<dbReference type="PRINTS" id="PR00411">
    <property type="entry name" value="PNDRDTASEI"/>
</dbReference>
<keyword evidence="11" id="KW-1185">Reference proteome</keyword>
<comment type="catalytic activity">
    <reaction evidence="7">
        <text>a quinone + NADH + H(+) = a quinol + NAD(+)</text>
        <dbReference type="Rhea" id="RHEA:46160"/>
        <dbReference type="ChEBI" id="CHEBI:15378"/>
        <dbReference type="ChEBI" id="CHEBI:24646"/>
        <dbReference type="ChEBI" id="CHEBI:57540"/>
        <dbReference type="ChEBI" id="CHEBI:57945"/>
        <dbReference type="ChEBI" id="CHEBI:132124"/>
        <dbReference type="EC" id="1.6.5.9"/>
    </reaction>
</comment>
<dbReference type="Proteomes" id="UP000242949">
    <property type="component" value="Unassembled WGS sequence"/>
</dbReference>
<feature type="transmembrane region" description="Helical" evidence="8">
    <location>
        <begin position="546"/>
        <end position="569"/>
    </location>
</feature>
<keyword evidence="8" id="KW-0472">Membrane</keyword>
<sequence length="591" mass="66858">MMTQEIVILGAGYAGVQVAKRLAKQYKNDDSISITLIDRHSYHTMMTGLHEVAADRVKPDAIQYDLRKLFNRTKVNLVTDTVTDIDHKQQIVVTDDGEYPFDYLVIGMGSEPDDLGIPGVREHTLSLWSKEDAIKLKHHIEETVKKASVVHDKKTRQKMLTFAVCGSGFTGVELVGELLEWKNRLAYDHKISPESITLYIIERDPSILKFLDPKDSTKAETYLLKKGVKILKESPIVEVTGDEIHLESGEVIPTCTPIWAGGIKANNFAKSFNMNKGPSGRIEVNQYLESTSHEHVYVAGDLAYFEEKPNQPNPRNAESAKQMGKTIAKNITASINETKKIAHQHSNRGAIVSIGSRYGVANLMGFHLSGWFAMVFKHLMNLFYLLSIGSGYYTFKYVEREFFYTTDKRNIFRDFFNRYGNALWAVPLRIYLGLFWLVEGASKLWGESVWTEATSTLSNVGLLFRGLGEDSWLISSTVQMDTSWLQFTFLPSNEMAMFVQRMMIFVEIGFGLFLILGLLTSLVSTLSALLILGFAFTQTLEWDQLWALPASIALLNGAGHTAGLDYWFVPFIQRLLGQWWYGKEKAIYKDK</sequence>
<dbReference type="InterPro" id="IPR045024">
    <property type="entry name" value="NDH-2"/>
</dbReference>
<evidence type="ECO:0000313" key="11">
    <source>
        <dbReference type="Proteomes" id="UP000242949"/>
    </source>
</evidence>
<evidence type="ECO:0000256" key="7">
    <source>
        <dbReference type="ARBA" id="ARBA00047599"/>
    </source>
</evidence>
<evidence type="ECO:0000256" key="1">
    <source>
        <dbReference type="ARBA" id="ARBA00005272"/>
    </source>
</evidence>
<keyword evidence="5" id="KW-0560">Oxidoreductase</keyword>
<feature type="transmembrane region" description="Helical" evidence="8">
    <location>
        <begin position="502"/>
        <end position="534"/>
    </location>
</feature>
<evidence type="ECO:0000256" key="2">
    <source>
        <dbReference type="ARBA" id="ARBA00012637"/>
    </source>
</evidence>
<dbReference type="AlphaFoldDB" id="A0A1G6MHP8"/>
<keyword evidence="4" id="KW-0274">FAD</keyword>
<keyword evidence="3" id="KW-0285">Flavoprotein</keyword>
<dbReference type="EMBL" id="FMYI01000011">
    <property type="protein sequence ID" value="SDC55049.1"/>
    <property type="molecule type" value="Genomic_DNA"/>
</dbReference>
<keyword evidence="8" id="KW-1133">Transmembrane helix</keyword>
<evidence type="ECO:0000256" key="5">
    <source>
        <dbReference type="ARBA" id="ARBA00023002"/>
    </source>
</evidence>
<dbReference type="PRINTS" id="PR00368">
    <property type="entry name" value="FADPNR"/>
</dbReference>
<reference evidence="11" key="1">
    <citation type="submission" date="2016-09" db="EMBL/GenBank/DDBJ databases">
        <authorList>
            <person name="Varghese N."/>
            <person name="Submissions S."/>
        </authorList>
    </citation>
    <scope>NUCLEOTIDE SEQUENCE [LARGE SCALE GENOMIC DNA]</scope>
    <source>
        <strain evidence="11">S5</strain>
    </source>
</reference>
<accession>A0A1G6MHP8</accession>
<evidence type="ECO:0000259" key="9">
    <source>
        <dbReference type="Pfam" id="PF07992"/>
    </source>
</evidence>
<dbReference type="SUPFAM" id="SSF51905">
    <property type="entry name" value="FAD/NAD(P)-binding domain"/>
    <property type="match status" value="2"/>
</dbReference>
<comment type="similarity">
    <text evidence="1">Belongs to the NADH dehydrogenase family.</text>
</comment>
<dbReference type="Pfam" id="PF07992">
    <property type="entry name" value="Pyr_redox_2"/>
    <property type="match status" value="1"/>
</dbReference>
<dbReference type="InterPro" id="IPR036188">
    <property type="entry name" value="FAD/NAD-bd_sf"/>
</dbReference>
<feature type="domain" description="FAD/NAD(P)-binding" evidence="9">
    <location>
        <begin position="5"/>
        <end position="324"/>
    </location>
</feature>
<dbReference type="OrthoDB" id="9781621at2"/>
<dbReference type="EC" id="1.6.5.9" evidence="2"/>
<dbReference type="Gene3D" id="3.50.50.100">
    <property type="match status" value="1"/>
</dbReference>
<evidence type="ECO:0000313" key="10">
    <source>
        <dbReference type="EMBL" id="SDC55049.1"/>
    </source>
</evidence>
<proteinExistence type="inferred from homology"/>
<evidence type="ECO:0000256" key="8">
    <source>
        <dbReference type="SAM" id="Phobius"/>
    </source>
</evidence>